<dbReference type="RefSeq" id="WP_269127883.1">
    <property type="nucleotide sequence ID" value="NZ_JAPUBN010000024.1"/>
</dbReference>
<dbReference type="InterPro" id="IPR037396">
    <property type="entry name" value="FMN_HAD"/>
</dbReference>
<dbReference type="Pfam" id="PF01070">
    <property type="entry name" value="FMN_dh"/>
    <property type="match status" value="1"/>
</dbReference>
<evidence type="ECO:0000256" key="2">
    <source>
        <dbReference type="ARBA" id="ARBA00022630"/>
    </source>
</evidence>
<dbReference type="SUPFAM" id="SSF51395">
    <property type="entry name" value="FMN-linked oxidoreductases"/>
    <property type="match status" value="1"/>
</dbReference>
<dbReference type="Gene3D" id="3.20.20.70">
    <property type="entry name" value="Aldolase class I"/>
    <property type="match status" value="1"/>
</dbReference>
<gene>
    <name evidence="7" type="ORF">O1D97_19465</name>
</gene>
<evidence type="ECO:0000313" key="7">
    <source>
        <dbReference type="EMBL" id="MCZ2723736.1"/>
    </source>
</evidence>
<keyword evidence="3" id="KW-0288">FMN</keyword>
<sequence length="387" mass="41880">MSLDSENQAGNMQLDQKIYPPLNHIPADIVRANDYERVAANFIPPDRLAYVDGGSGHNVTLRANVDAFTKYSILPRSLKDLSEAHTQIQLLSQTYSHPIFLAPVAHQKLVHPRAEIATAEAAAATDTCMVASTLSSFSLEDIARNTHSQSWFQLYFQAKEADTHALLQRAIRAGYQAIVLTIDASIQVPSDSALKANFTFPDDMQAANIIHQSSSLTPAAASTNHKSIFLRYMQTAATKERVQKLLSVSTIPVFIKGVMSDEDALLYQSLGAAGMIVSNHGGRTLDGVPACLTVLSQLRNAVGKDYPLLFDSGIRSGADIFKAIALGADAVLIGRLQVYALSVAGALGVAHMMKLLKEELALCMAIAGCASIEDIKHSKLHRNTERQ</sequence>
<evidence type="ECO:0000256" key="4">
    <source>
        <dbReference type="ARBA" id="ARBA00023002"/>
    </source>
</evidence>
<dbReference type="PROSITE" id="PS51349">
    <property type="entry name" value="FMN_HYDROXY_ACID_DH_2"/>
    <property type="match status" value="1"/>
</dbReference>
<reference evidence="7" key="1">
    <citation type="submission" date="2022-12" db="EMBL/GenBank/DDBJ databases">
        <title>Marinomonas 15G1-11 sp. nov, isolated from marine algae.</title>
        <authorList>
            <person name="Butt M."/>
            <person name="Choi D.G."/>
            <person name="Kim J.M."/>
            <person name="Lee J.K."/>
            <person name="Baek J.H."/>
            <person name="Jeon C.O."/>
        </authorList>
    </citation>
    <scope>NUCLEOTIDE SEQUENCE</scope>
    <source>
        <strain evidence="7">15G1-11</strain>
    </source>
</reference>
<evidence type="ECO:0000256" key="1">
    <source>
        <dbReference type="ARBA" id="ARBA00001917"/>
    </source>
</evidence>
<proteinExistence type="inferred from homology"/>
<dbReference type="PANTHER" id="PTHR10578:SF107">
    <property type="entry name" value="2-HYDROXYACID OXIDASE 1"/>
    <property type="match status" value="1"/>
</dbReference>
<evidence type="ECO:0000313" key="8">
    <source>
        <dbReference type="Proteomes" id="UP001149719"/>
    </source>
</evidence>
<protein>
    <submittedName>
        <fullName evidence="7">Alpha-hydroxy acid oxidase</fullName>
    </submittedName>
</protein>
<evidence type="ECO:0000256" key="5">
    <source>
        <dbReference type="ARBA" id="ARBA00024042"/>
    </source>
</evidence>
<dbReference type="InterPro" id="IPR012133">
    <property type="entry name" value="Alpha-hydoxy_acid_DH_FMN"/>
</dbReference>
<evidence type="ECO:0000259" key="6">
    <source>
        <dbReference type="PROSITE" id="PS51349"/>
    </source>
</evidence>
<keyword evidence="4" id="KW-0560">Oxidoreductase</keyword>
<comment type="cofactor">
    <cofactor evidence="1">
        <name>FMN</name>
        <dbReference type="ChEBI" id="CHEBI:58210"/>
    </cofactor>
</comment>
<organism evidence="7 8">
    <name type="scientific">Marinomonas phaeophyticola</name>
    <dbReference type="NCBI Taxonomy" id="3004091"/>
    <lineage>
        <taxon>Bacteria</taxon>
        <taxon>Pseudomonadati</taxon>
        <taxon>Pseudomonadota</taxon>
        <taxon>Gammaproteobacteria</taxon>
        <taxon>Oceanospirillales</taxon>
        <taxon>Oceanospirillaceae</taxon>
        <taxon>Marinomonas</taxon>
    </lineage>
</organism>
<comment type="caution">
    <text evidence="7">The sequence shown here is derived from an EMBL/GenBank/DDBJ whole genome shotgun (WGS) entry which is preliminary data.</text>
</comment>
<dbReference type="PANTHER" id="PTHR10578">
    <property type="entry name" value="S -2-HYDROXY-ACID OXIDASE-RELATED"/>
    <property type="match status" value="1"/>
</dbReference>
<dbReference type="CDD" id="cd02809">
    <property type="entry name" value="alpha_hydroxyacid_oxid_FMN"/>
    <property type="match status" value="1"/>
</dbReference>
<keyword evidence="8" id="KW-1185">Reference proteome</keyword>
<dbReference type="EMBL" id="JAPUBN010000024">
    <property type="protein sequence ID" value="MCZ2723736.1"/>
    <property type="molecule type" value="Genomic_DNA"/>
</dbReference>
<comment type="similarity">
    <text evidence="5">Belongs to the FMN-dependent alpha-hydroxy acid dehydrogenase family.</text>
</comment>
<keyword evidence="2" id="KW-0285">Flavoprotein</keyword>
<dbReference type="InterPro" id="IPR000262">
    <property type="entry name" value="FMN-dep_DH"/>
</dbReference>
<name>A0ABT4JZT1_9GAMM</name>
<evidence type="ECO:0000256" key="3">
    <source>
        <dbReference type="ARBA" id="ARBA00022643"/>
    </source>
</evidence>
<accession>A0ABT4JZT1</accession>
<dbReference type="PIRSF" id="PIRSF000138">
    <property type="entry name" value="Al-hdrx_acd_dh"/>
    <property type="match status" value="1"/>
</dbReference>
<dbReference type="InterPro" id="IPR013785">
    <property type="entry name" value="Aldolase_TIM"/>
</dbReference>
<dbReference type="Proteomes" id="UP001149719">
    <property type="component" value="Unassembled WGS sequence"/>
</dbReference>
<feature type="domain" description="FMN hydroxy acid dehydrogenase" evidence="6">
    <location>
        <begin position="24"/>
        <end position="385"/>
    </location>
</feature>